<gene>
    <name evidence="3" type="ORF">RGE70_09145</name>
</gene>
<evidence type="ECO:0000256" key="1">
    <source>
        <dbReference type="SAM" id="SignalP"/>
    </source>
</evidence>
<dbReference type="Pfam" id="PF16036">
    <property type="entry name" value="Chalcone_3"/>
    <property type="match status" value="1"/>
</dbReference>
<keyword evidence="3" id="KW-0413">Isomerase</keyword>
<proteinExistence type="predicted"/>
<dbReference type="EMBL" id="CP136522">
    <property type="protein sequence ID" value="WOT06882.1"/>
    <property type="molecule type" value="Genomic_DNA"/>
</dbReference>
<reference evidence="3 4" key="1">
    <citation type="submission" date="2023-10" db="EMBL/GenBank/DDBJ databases">
        <title>Complete genome sequence of Shewanella sp. DAU334.</title>
        <authorList>
            <person name="Lee Y.-S."/>
            <person name="Jeong H.-R."/>
            <person name="Hwang E.-J."/>
            <person name="Choi Y.-L."/>
            <person name="Kim G.-D."/>
        </authorList>
    </citation>
    <scope>NUCLEOTIDE SEQUENCE [LARGE SCALE GENOMIC DNA]</scope>
    <source>
        <strain evidence="3 4">DAU334</strain>
    </source>
</reference>
<keyword evidence="1" id="KW-0732">Signal</keyword>
<organism evidence="3 4">
    <name type="scientific">Shewanella youngdeokensis</name>
    <dbReference type="NCBI Taxonomy" id="2999068"/>
    <lineage>
        <taxon>Bacteria</taxon>
        <taxon>Pseudomonadati</taxon>
        <taxon>Pseudomonadota</taxon>
        <taxon>Gammaproteobacteria</taxon>
        <taxon>Alteromonadales</taxon>
        <taxon>Shewanellaceae</taxon>
        <taxon>Shewanella</taxon>
    </lineage>
</organism>
<dbReference type="GO" id="GO:0016853">
    <property type="term" value="F:isomerase activity"/>
    <property type="evidence" value="ECO:0007669"/>
    <property type="project" value="UniProtKB-KW"/>
</dbReference>
<feature type="domain" description="Chalcone isomerase" evidence="2">
    <location>
        <begin position="67"/>
        <end position="197"/>
    </location>
</feature>
<dbReference type="Proteomes" id="UP001529491">
    <property type="component" value="Chromosome"/>
</dbReference>
<name>A0ABZ0K3W3_9GAMM</name>
<protein>
    <submittedName>
        <fullName evidence="3">Chalcone isomerase family protein</fullName>
    </submittedName>
</protein>
<evidence type="ECO:0000313" key="3">
    <source>
        <dbReference type="EMBL" id="WOT06882.1"/>
    </source>
</evidence>
<accession>A0ABZ0K3W3</accession>
<dbReference type="InterPro" id="IPR016087">
    <property type="entry name" value="Chalcone_isomerase"/>
</dbReference>
<evidence type="ECO:0000259" key="2">
    <source>
        <dbReference type="Pfam" id="PF16036"/>
    </source>
</evidence>
<feature type="signal peptide" evidence="1">
    <location>
        <begin position="1"/>
        <end position="22"/>
    </location>
</feature>
<sequence length="203" mass="23042">MSYSWVNYTLLLISVLLGSANAAQSAQLDIQPSDKPLNNVDAAAVNTFPSLLESLTEVGRTEMQWWWLTLYRARLLSPNGDYQSTPSLNTYPLILEIKYYQAIPSERLVEATLDQWQHLGLDDERQQNWHAKISSLWPDVAEGDTLSLKVNSEQNSQFYFNGTPLSQSMPAGFSHDFLAIWLSDKTSRPQLREQLLGEIKCDC</sequence>
<dbReference type="RefSeq" id="WP_310471154.1">
    <property type="nucleotide sequence ID" value="NZ_CP136522.1"/>
</dbReference>
<feature type="chain" id="PRO_5046842045" evidence="1">
    <location>
        <begin position="23"/>
        <end position="203"/>
    </location>
</feature>
<keyword evidence="4" id="KW-1185">Reference proteome</keyword>
<evidence type="ECO:0000313" key="4">
    <source>
        <dbReference type="Proteomes" id="UP001529491"/>
    </source>
</evidence>